<feature type="domain" description="MurNAc-LAA" evidence="1">
    <location>
        <begin position="62"/>
        <end position="169"/>
    </location>
</feature>
<dbReference type="InterPro" id="IPR002508">
    <property type="entry name" value="MurNAc-LAA_cat"/>
</dbReference>
<dbReference type="Proteomes" id="UP000030595">
    <property type="component" value="Unassembled WGS sequence"/>
</dbReference>
<dbReference type="Gene3D" id="3.40.630.40">
    <property type="entry name" value="Zn-dependent exopeptidases"/>
    <property type="match status" value="1"/>
</dbReference>
<evidence type="ECO:0000313" key="3">
    <source>
        <dbReference type="Proteomes" id="UP000030595"/>
    </source>
</evidence>
<dbReference type="PANTHER" id="PTHR30404:SF8">
    <property type="entry name" value="AUTOLYSIN PH-RELATED"/>
    <property type="match status" value="1"/>
</dbReference>
<reference evidence="2 3" key="1">
    <citation type="submission" date="2014-02" db="EMBL/GenBank/DDBJ databases">
        <title>Draft genome sequence of Lysinibacillus massiliensis CCUG 49529.</title>
        <authorList>
            <person name="Zhang F."/>
            <person name="Wang G."/>
            <person name="Zhang L."/>
        </authorList>
    </citation>
    <scope>NUCLEOTIDE SEQUENCE [LARGE SCALE GENOMIC DNA]</scope>
    <source>
        <strain evidence="2 3">CCUG 49529</strain>
    </source>
</reference>
<protein>
    <recommendedName>
        <fullName evidence="1">MurNAc-LAA domain-containing protein</fullName>
    </recommendedName>
</protein>
<keyword evidence="3" id="KW-1185">Reference proteome</keyword>
<dbReference type="GO" id="GO:0030288">
    <property type="term" value="C:outer membrane-bounded periplasmic space"/>
    <property type="evidence" value="ECO:0007669"/>
    <property type="project" value="TreeGrafter"/>
</dbReference>
<accession>A0A0A3J089</accession>
<dbReference type="AlphaFoldDB" id="A0A0A3J089"/>
<dbReference type="eggNOG" id="COG0860">
    <property type="taxonomic scope" value="Bacteria"/>
</dbReference>
<dbReference type="RefSeq" id="WP_036177182.1">
    <property type="nucleotide sequence ID" value="NZ_AVCZ01000021.1"/>
</dbReference>
<dbReference type="SMART" id="SM00646">
    <property type="entry name" value="Ami_3"/>
    <property type="match status" value="1"/>
</dbReference>
<evidence type="ECO:0000259" key="1">
    <source>
        <dbReference type="SMART" id="SM00646"/>
    </source>
</evidence>
<dbReference type="EMBL" id="JPVQ01000021">
    <property type="protein sequence ID" value="KGR90341.1"/>
    <property type="molecule type" value="Genomic_DNA"/>
</dbReference>
<comment type="caution">
    <text evidence="2">The sequence shown here is derived from an EMBL/GenBank/DDBJ whole genome shotgun (WGS) entry which is preliminary data.</text>
</comment>
<dbReference type="InterPro" id="IPR050695">
    <property type="entry name" value="N-acetylmuramoyl_amidase_3"/>
</dbReference>
<organism evidence="2 3">
    <name type="scientific">Ureibacillus massiliensis 4400831 = CIP 108448 = CCUG 49529</name>
    <dbReference type="NCBI Taxonomy" id="1211035"/>
    <lineage>
        <taxon>Bacteria</taxon>
        <taxon>Bacillati</taxon>
        <taxon>Bacillota</taxon>
        <taxon>Bacilli</taxon>
        <taxon>Bacillales</taxon>
        <taxon>Caryophanaceae</taxon>
        <taxon>Ureibacillus</taxon>
    </lineage>
</organism>
<proteinExistence type="predicted"/>
<dbReference type="SUPFAM" id="SSF53187">
    <property type="entry name" value="Zn-dependent exopeptidases"/>
    <property type="match status" value="1"/>
</dbReference>
<dbReference type="GO" id="GO:0008745">
    <property type="term" value="F:N-acetylmuramoyl-L-alanine amidase activity"/>
    <property type="evidence" value="ECO:0007669"/>
    <property type="project" value="InterPro"/>
</dbReference>
<gene>
    <name evidence="2" type="ORF">CD30_12290</name>
</gene>
<dbReference type="CDD" id="cd02696">
    <property type="entry name" value="MurNAc-LAA"/>
    <property type="match status" value="1"/>
</dbReference>
<dbReference type="PANTHER" id="PTHR30404">
    <property type="entry name" value="N-ACETYLMURAMOYL-L-ALANINE AMIDASE"/>
    <property type="match status" value="1"/>
</dbReference>
<dbReference type="GO" id="GO:0009253">
    <property type="term" value="P:peptidoglycan catabolic process"/>
    <property type="evidence" value="ECO:0007669"/>
    <property type="project" value="InterPro"/>
</dbReference>
<dbReference type="Pfam" id="PF01520">
    <property type="entry name" value="Amidase_3"/>
    <property type="match status" value="1"/>
</dbReference>
<name>A0A0A3J089_9BACL</name>
<evidence type="ECO:0000313" key="2">
    <source>
        <dbReference type="EMBL" id="KGR90341.1"/>
    </source>
</evidence>
<sequence>MSLITISPGHYSPGSGAKDIIDEVTEARKIVNRIVRLLQNVDIGVTHIEDNISKTQEENLEYLIAQHNNTTRKLDVSVHFNSTSGRHDTNIGTEVLYVSDKMKAFASQISKAISNASGLRNRGGKKRTNLGFLNNMNKPAILIEICFVNSTVDVSLYQNYFEEICIAITNELIQYVKPGHIPIDSKSAQRNQEETNSNELNSTLKGTLSLQNFTGPTLITRLEEILTNKQKIKQMLEKGIKDQAIQPIWLEKLNNGTLTTSDFLGIGTLIAANKTE</sequence>